<comment type="cofactor">
    <cofactor evidence="1">
        <name>Zn(2+)</name>
        <dbReference type="ChEBI" id="CHEBI:29105"/>
    </cofactor>
</comment>
<evidence type="ECO:0000256" key="4">
    <source>
        <dbReference type="ARBA" id="ARBA00022801"/>
    </source>
</evidence>
<dbReference type="EC" id="3.4.24.-" evidence="9"/>
<evidence type="ECO:0000256" key="1">
    <source>
        <dbReference type="ARBA" id="ARBA00001947"/>
    </source>
</evidence>
<dbReference type="GO" id="GO:0008237">
    <property type="term" value="F:metallopeptidase activity"/>
    <property type="evidence" value="ECO:0007669"/>
    <property type="project" value="UniProtKB-KW"/>
</dbReference>
<feature type="chain" id="PRO_5045936592" evidence="7">
    <location>
        <begin position="29"/>
        <end position="463"/>
    </location>
</feature>
<protein>
    <submittedName>
        <fullName evidence="9">M48 family metalloprotease</fullName>
        <ecNumber evidence="9">3.4.24.-</ecNumber>
    </submittedName>
</protein>
<evidence type="ECO:0000256" key="6">
    <source>
        <dbReference type="ARBA" id="ARBA00023049"/>
    </source>
</evidence>
<evidence type="ECO:0000256" key="7">
    <source>
        <dbReference type="SAM" id="SignalP"/>
    </source>
</evidence>
<dbReference type="InterPro" id="IPR001915">
    <property type="entry name" value="Peptidase_M48"/>
</dbReference>
<reference evidence="9" key="1">
    <citation type="submission" date="2022-10" db="EMBL/GenBank/DDBJ databases">
        <title>Chitinophaga sp. nov., isolated from soil.</title>
        <authorList>
            <person name="Jeon C.O."/>
        </authorList>
    </citation>
    <scope>NUCLEOTIDE SEQUENCE</scope>
    <source>
        <strain evidence="9">R8</strain>
    </source>
</reference>
<evidence type="ECO:0000256" key="2">
    <source>
        <dbReference type="ARBA" id="ARBA00022670"/>
    </source>
</evidence>
<dbReference type="Proteomes" id="UP001162741">
    <property type="component" value="Chromosome"/>
</dbReference>
<accession>A0ABY6J494</accession>
<dbReference type="PANTHER" id="PTHR22726:SF1">
    <property type="entry name" value="METALLOENDOPEPTIDASE OMA1, MITOCHONDRIAL"/>
    <property type="match status" value="1"/>
</dbReference>
<feature type="signal peptide" evidence="7">
    <location>
        <begin position="1"/>
        <end position="28"/>
    </location>
</feature>
<name>A0ABY6J494_9BACT</name>
<keyword evidence="10" id="KW-1185">Reference proteome</keyword>
<keyword evidence="7" id="KW-0732">Signal</keyword>
<dbReference type="Pfam" id="PF01435">
    <property type="entry name" value="Peptidase_M48"/>
    <property type="match status" value="1"/>
</dbReference>
<dbReference type="PANTHER" id="PTHR22726">
    <property type="entry name" value="METALLOENDOPEPTIDASE OMA1"/>
    <property type="match status" value="1"/>
</dbReference>
<feature type="domain" description="Peptidase M48" evidence="8">
    <location>
        <begin position="124"/>
        <end position="318"/>
    </location>
</feature>
<sequence>MNANTPANLTGRLALYLLMALICLPAFAKAQEAFLPVITDSVYLKAQAGSYGDRYKQRMKLLPSKHRNDYQEIYNSRWEHVQQVFDKREIYTDKKAMAYMDRLLTTILQANPQLDASNIKGYFSRSAVPNASYIGEGIFLFNLGLLDKMENESQVAFVICHELAHYYLQHSENSIRTYVETVNSPEMQRELKNIKRSEYGRNARLDKLAKGIRFNSRRHSRDHEAEADSMAIVLLKRSPFAASEGLTALALLDRIDSSSVDMATCLPKTFDAAAYPFKPKWIAKSSGLLGGHATLKRDAAMADSLKTHPDCSQRIKLLAPAVNGDTKTSKNPLDATTFAELRARAGREAVAFTWENKQYTNCLYLLLEQLQHKPADPYLVTQMGQVFNAWHAAQRSHTLSRYTDSPSPYNDPNYNTLAQFVQNLYLEDVAAVGYHYLAKFQSQLSQHAPYNETLKESTRILQQ</sequence>
<evidence type="ECO:0000313" key="9">
    <source>
        <dbReference type="EMBL" id="UYQ94493.1"/>
    </source>
</evidence>
<gene>
    <name evidence="9" type="ORF">MKQ68_05235</name>
</gene>
<organism evidence="9 10">
    <name type="scientific">Chitinophaga horti</name>
    <dbReference type="NCBI Taxonomy" id="2920382"/>
    <lineage>
        <taxon>Bacteria</taxon>
        <taxon>Pseudomonadati</taxon>
        <taxon>Bacteroidota</taxon>
        <taxon>Chitinophagia</taxon>
        <taxon>Chitinophagales</taxon>
        <taxon>Chitinophagaceae</taxon>
        <taxon>Chitinophaga</taxon>
    </lineage>
</organism>
<dbReference type="Gene3D" id="3.30.2010.10">
    <property type="entry name" value="Metalloproteases ('zincins'), catalytic domain"/>
    <property type="match status" value="1"/>
</dbReference>
<keyword evidence="6 9" id="KW-0482">Metalloprotease</keyword>
<dbReference type="EMBL" id="CP107006">
    <property type="protein sequence ID" value="UYQ94493.1"/>
    <property type="molecule type" value="Genomic_DNA"/>
</dbReference>
<keyword evidence="5" id="KW-0862">Zinc</keyword>
<proteinExistence type="predicted"/>
<dbReference type="RefSeq" id="WP_264282374.1">
    <property type="nucleotide sequence ID" value="NZ_CP107006.1"/>
</dbReference>
<keyword evidence="3" id="KW-0479">Metal-binding</keyword>
<keyword evidence="4 9" id="KW-0378">Hydrolase</keyword>
<evidence type="ECO:0000256" key="3">
    <source>
        <dbReference type="ARBA" id="ARBA00022723"/>
    </source>
</evidence>
<dbReference type="InterPro" id="IPR051156">
    <property type="entry name" value="Mito/Outer_Membr_Metalloprot"/>
</dbReference>
<evidence type="ECO:0000256" key="5">
    <source>
        <dbReference type="ARBA" id="ARBA00022833"/>
    </source>
</evidence>
<evidence type="ECO:0000259" key="8">
    <source>
        <dbReference type="Pfam" id="PF01435"/>
    </source>
</evidence>
<evidence type="ECO:0000313" key="10">
    <source>
        <dbReference type="Proteomes" id="UP001162741"/>
    </source>
</evidence>
<keyword evidence="2" id="KW-0645">Protease</keyword>